<feature type="transmembrane region" description="Helical" evidence="7">
    <location>
        <begin position="356"/>
        <end position="378"/>
    </location>
</feature>
<evidence type="ECO:0000256" key="6">
    <source>
        <dbReference type="ARBA" id="ARBA00023136"/>
    </source>
</evidence>
<feature type="transmembrane region" description="Helical" evidence="7">
    <location>
        <begin position="16"/>
        <end position="43"/>
    </location>
</feature>
<evidence type="ECO:0000313" key="10">
    <source>
        <dbReference type="Proteomes" id="UP000324285"/>
    </source>
</evidence>
<evidence type="ECO:0000256" key="2">
    <source>
        <dbReference type="ARBA" id="ARBA00010792"/>
    </source>
</evidence>
<keyword evidence="6 7" id="KW-0472">Membrane</keyword>
<dbReference type="Proteomes" id="UP000324285">
    <property type="component" value="Chromosome"/>
</dbReference>
<feature type="transmembrane region" description="Helical" evidence="7">
    <location>
        <begin position="297"/>
        <end position="313"/>
    </location>
</feature>
<keyword evidence="4 7" id="KW-0812">Transmembrane</keyword>
<gene>
    <name evidence="9" type="ORF">E4T21_07965</name>
</gene>
<dbReference type="EMBL" id="CP038437">
    <property type="protein sequence ID" value="QEM83982.1"/>
    <property type="molecule type" value="Genomic_DNA"/>
</dbReference>
<evidence type="ECO:0000256" key="4">
    <source>
        <dbReference type="ARBA" id="ARBA00022692"/>
    </source>
</evidence>
<feature type="transmembrane region" description="Helical" evidence="7">
    <location>
        <begin position="446"/>
        <end position="464"/>
    </location>
</feature>
<sequence length="467" mass="50741">MDLGNWLYQMMPSPGVLLALIITIALVESLALIGLLVPGVVLITAAASLAGHYEIALIWVIACAFLGAIIGDGASYTLGYRYRDQVTSMWPLSKHPEWLERGKRFFDHHGPLSVLLGRFVGPVRPIVPLIAGIMHMPPATFTWANVGSAVLWAPAYVLPGYFLGSTWDQWQALPKALNPWLIGLGITVVVLALLFSLVRHHANPEGLLYRGLAWLTARLPGGDKLWRILAPHHEDEPPLASWLLLLGSLAGLSAWTLIVLDADGPMPMDARLNAIVSGLDLPLLPTFSEVMAKTGDMLGITIIALPWLAWLLVKRHWAALGHVLSALLGVAALNTLGKELIGRARPDTPDYLANSFSYPSAHTSASVVVFGLAATFIAQALPRHQRYWPYWAAILIVVPMALSRITLGVHWLSDLIGGSLLGLVVCAMTQLAWLRQERKPLSPCPLPALLLASLLLVCARVLWLPPV</sequence>
<keyword evidence="3" id="KW-1003">Cell membrane</keyword>
<dbReference type="PANTHER" id="PTHR30353">
    <property type="entry name" value="INNER MEMBRANE PROTEIN DEDA-RELATED"/>
    <property type="match status" value="1"/>
</dbReference>
<dbReference type="Pfam" id="PF09335">
    <property type="entry name" value="VTT_dom"/>
    <property type="match status" value="1"/>
</dbReference>
<feature type="transmembrane region" description="Helical" evidence="7">
    <location>
        <begin position="415"/>
        <end position="434"/>
    </location>
</feature>
<dbReference type="SMART" id="SM00014">
    <property type="entry name" value="acidPPc"/>
    <property type="match status" value="1"/>
</dbReference>
<feature type="domain" description="Phosphatidic acid phosphatase type 2/haloperoxidase" evidence="8">
    <location>
        <begin position="319"/>
        <end position="430"/>
    </location>
</feature>
<comment type="similarity">
    <text evidence="2">Belongs to the DedA family.</text>
</comment>
<protein>
    <submittedName>
        <fullName evidence="9">Bifunctional DedA family/phosphatase PAP2 family protein</fullName>
    </submittedName>
</protein>
<reference evidence="9" key="1">
    <citation type="submission" date="2021-02" db="EMBL/GenBank/DDBJ databases">
        <title>Strain Y2R2, a novel species of the genus Halomonas.</title>
        <authorList>
            <person name="Huang H."/>
        </authorList>
    </citation>
    <scope>NUCLEOTIDE SEQUENCE</scope>
    <source>
        <strain evidence="9">Y2R2</strain>
    </source>
</reference>
<evidence type="ECO:0000256" key="7">
    <source>
        <dbReference type="SAM" id="Phobius"/>
    </source>
</evidence>
<evidence type="ECO:0000256" key="5">
    <source>
        <dbReference type="ARBA" id="ARBA00022989"/>
    </source>
</evidence>
<dbReference type="KEGG" id="hbh:E4T21_07965"/>
<feature type="transmembrane region" description="Helical" evidence="7">
    <location>
        <begin position="239"/>
        <end position="260"/>
    </location>
</feature>
<dbReference type="GO" id="GO:0005886">
    <property type="term" value="C:plasma membrane"/>
    <property type="evidence" value="ECO:0007669"/>
    <property type="project" value="UniProtKB-SubCell"/>
</dbReference>
<evidence type="ECO:0000256" key="3">
    <source>
        <dbReference type="ARBA" id="ARBA00022475"/>
    </source>
</evidence>
<proteinExistence type="inferred from homology"/>
<accession>A0A5C1NJS5</accession>
<organism evidence="9 10">
    <name type="scientific">Halomonas binhaiensis</name>
    <dbReference type="NCBI Taxonomy" id="2562282"/>
    <lineage>
        <taxon>Bacteria</taxon>
        <taxon>Pseudomonadati</taxon>
        <taxon>Pseudomonadota</taxon>
        <taxon>Gammaproteobacteria</taxon>
        <taxon>Oceanospirillales</taxon>
        <taxon>Halomonadaceae</taxon>
        <taxon>Halomonas</taxon>
    </lineage>
</organism>
<keyword evidence="10" id="KW-1185">Reference proteome</keyword>
<dbReference type="InterPro" id="IPR000326">
    <property type="entry name" value="PAP2/HPO"/>
</dbReference>
<evidence type="ECO:0000259" key="8">
    <source>
        <dbReference type="SMART" id="SM00014"/>
    </source>
</evidence>
<dbReference type="InterPro" id="IPR032818">
    <property type="entry name" value="DedA-like"/>
</dbReference>
<dbReference type="OrthoDB" id="9780918at2"/>
<dbReference type="SUPFAM" id="SSF48317">
    <property type="entry name" value="Acid phosphatase/Vanadium-dependent haloperoxidase"/>
    <property type="match status" value="1"/>
</dbReference>
<feature type="transmembrane region" description="Helical" evidence="7">
    <location>
        <begin position="143"/>
        <end position="164"/>
    </location>
</feature>
<dbReference type="AlphaFoldDB" id="A0A5C1NJS5"/>
<dbReference type="PANTHER" id="PTHR30353:SF15">
    <property type="entry name" value="INNER MEMBRANE PROTEIN YABI"/>
    <property type="match status" value="1"/>
</dbReference>
<feature type="transmembrane region" description="Helical" evidence="7">
    <location>
        <begin position="55"/>
        <end position="78"/>
    </location>
</feature>
<keyword evidence="5 7" id="KW-1133">Transmembrane helix</keyword>
<dbReference type="Gene3D" id="1.20.144.10">
    <property type="entry name" value="Phosphatidic acid phosphatase type 2/haloperoxidase"/>
    <property type="match status" value="1"/>
</dbReference>
<dbReference type="InterPro" id="IPR032816">
    <property type="entry name" value="VTT_dom"/>
</dbReference>
<feature type="transmembrane region" description="Helical" evidence="7">
    <location>
        <begin position="390"/>
        <end position="409"/>
    </location>
</feature>
<name>A0A5C1NJS5_9GAMM</name>
<evidence type="ECO:0000256" key="1">
    <source>
        <dbReference type="ARBA" id="ARBA00004651"/>
    </source>
</evidence>
<evidence type="ECO:0000313" key="9">
    <source>
        <dbReference type="EMBL" id="QEM83982.1"/>
    </source>
</evidence>
<dbReference type="InterPro" id="IPR036938">
    <property type="entry name" value="PAP2/HPO_sf"/>
</dbReference>
<dbReference type="Pfam" id="PF01569">
    <property type="entry name" value="PAP2"/>
    <property type="match status" value="1"/>
</dbReference>
<feature type="transmembrane region" description="Helical" evidence="7">
    <location>
        <begin position="176"/>
        <end position="198"/>
    </location>
</feature>
<dbReference type="CDD" id="cd03392">
    <property type="entry name" value="PAP2_like_2"/>
    <property type="match status" value="1"/>
</dbReference>
<comment type="subcellular location">
    <subcellularLocation>
        <location evidence="1">Cell membrane</location>
        <topology evidence="1">Multi-pass membrane protein</topology>
    </subcellularLocation>
</comment>